<reference evidence="10" key="1">
    <citation type="submission" date="2024-03" db="EMBL/GenBank/DDBJ databases">
        <title>WGS assembly of Saponaria officinalis var. Norfolk2.</title>
        <authorList>
            <person name="Jenkins J."/>
            <person name="Shu S."/>
            <person name="Grimwood J."/>
            <person name="Barry K."/>
            <person name="Goodstein D."/>
            <person name="Schmutz J."/>
            <person name="Leebens-Mack J."/>
            <person name="Osbourn A."/>
        </authorList>
    </citation>
    <scope>NUCLEOTIDE SEQUENCE [LARGE SCALE GENOMIC DNA]</scope>
    <source>
        <strain evidence="10">JIC</strain>
    </source>
</reference>
<dbReference type="GO" id="GO:0005576">
    <property type="term" value="C:extracellular region"/>
    <property type="evidence" value="ECO:0007669"/>
    <property type="project" value="InterPro"/>
</dbReference>
<comment type="function">
    <text evidence="7">Causes loosening and extension of plant cell walls by disrupting non-covalent bonding between cellulose microfibrils and matrix glucans. No enzymatic activity has been found.</text>
</comment>
<dbReference type="SUPFAM" id="SSF50685">
    <property type="entry name" value="Barwin-like endoglucanases"/>
    <property type="match status" value="1"/>
</dbReference>
<evidence type="ECO:0000256" key="2">
    <source>
        <dbReference type="ARBA" id="ARBA00022512"/>
    </source>
</evidence>
<dbReference type="PRINTS" id="PR01226">
    <property type="entry name" value="EXPANSIN"/>
</dbReference>
<dbReference type="PRINTS" id="PR01225">
    <property type="entry name" value="EXPANSNFAMLY"/>
</dbReference>
<evidence type="ECO:0000256" key="6">
    <source>
        <dbReference type="ARBA" id="ARBA00023316"/>
    </source>
</evidence>
<dbReference type="InterPro" id="IPR007112">
    <property type="entry name" value="Expansin/allergen_DPBB_dom"/>
</dbReference>
<dbReference type="GO" id="GO:0009653">
    <property type="term" value="P:anatomical structure morphogenesis"/>
    <property type="evidence" value="ECO:0007669"/>
    <property type="project" value="UniProtKB-ARBA"/>
</dbReference>
<feature type="signal peptide" evidence="7">
    <location>
        <begin position="1"/>
        <end position="25"/>
    </location>
</feature>
<feature type="domain" description="Expansin-like CBD" evidence="9">
    <location>
        <begin position="172"/>
        <end position="252"/>
    </location>
</feature>
<keyword evidence="6 7" id="KW-0961">Cell wall biogenesis/degradation</keyword>
<dbReference type="GO" id="GO:0016020">
    <property type="term" value="C:membrane"/>
    <property type="evidence" value="ECO:0007669"/>
    <property type="project" value="UniProtKB-SubCell"/>
</dbReference>
<dbReference type="SMART" id="SM00837">
    <property type="entry name" value="DPBB_1"/>
    <property type="match status" value="1"/>
</dbReference>
<keyword evidence="2 7" id="KW-0134">Cell wall</keyword>
<evidence type="ECO:0000256" key="5">
    <source>
        <dbReference type="ARBA" id="ARBA00023136"/>
    </source>
</evidence>
<evidence type="ECO:0000256" key="7">
    <source>
        <dbReference type="RuleBase" id="RU365023"/>
    </source>
</evidence>
<protein>
    <recommendedName>
        <fullName evidence="7">Expansin</fullName>
    </recommendedName>
</protein>
<dbReference type="InterPro" id="IPR036908">
    <property type="entry name" value="RlpA-like_sf"/>
</dbReference>
<keyword evidence="11" id="KW-1185">Reference proteome</keyword>
<proteinExistence type="inferred from homology"/>
<evidence type="ECO:0000259" key="8">
    <source>
        <dbReference type="PROSITE" id="PS50842"/>
    </source>
</evidence>
<evidence type="ECO:0000256" key="1">
    <source>
        <dbReference type="ARBA" id="ARBA00005392"/>
    </source>
</evidence>
<dbReference type="SUPFAM" id="SSF49590">
    <property type="entry name" value="PHL pollen allergen"/>
    <property type="match status" value="1"/>
</dbReference>
<accession>A0AAW1NFU7</accession>
<evidence type="ECO:0000313" key="10">
    <source>
        <dbReference type="EMBL" id="KAK9755555.1"/>
    </source>
</evidence>
<dbReference type="InterPro" id="IPR002963">
    <property type="entry name" value="Expansin"/>
</dbReference>
<sequence length="256" mass="28120">MEPSLRGLILFLVVINLVFLPNVHAKRPKFKPGPWRPARATFYGGSDGSGTYDGACGYSDLEKQGKGYGAVTAAISTQLFEKGAACGACYELKCEDASKCKPGARPITVTATNECPDGGWCAPPQEHFDLSQPAFGQLAEHKTGVVPLQYRRVPCIRTGGIRFYISPSSNPYFLLVMVSNVAGAGDVRGVLVKGDKGKPFVEMKRNWGQYWESHESLVGQSMTFRVRTSDGRKVTSWHVAPKNWQFGQTYEGKNFR</sequence>
<feature type="domain" description="Expansin-like EG45" evidence="8">
    <location>
        <begin position="53"/>
        <end position="160"/>
    </location>
</feature>
<dbReference type="Pfam" id="PF01357">
    <property type="entry name" value="Expansin_C"/>
    <property type="match status" value="1"/>
</dbReference>
<name>A0AAW1NFU7_SAPOF</name>
<gene>
    <name evidence="10" type="ORF">RND81_01G034200</name>
</gene>
<organism evidence="10 11">
    <name type="scientific">Saponaria officinalis</name>
    <name type="common">Common soapwort</name>
    <name type="synonym">Lychnis saponaria</name>
    <dbReference type="NCBI Taxonomy" id="3572"/>
    <lineage>
        <taxon>Eukaryota</taxon>
        <taxon>Viridiplantae</taxon>
        <taxon>Streptophyta</taxon>
        <taxon>Embryophyta</taxon>
        <taxon>Tracheophyta</taxon>
        <taxon>Spermatophyta</taxon>
        <taxon>Magnoliopsida</taxon>
        <taxon>eudicotyledons</taxon>
        <taxon>Gunneridae</taxon>
        <taxon>Pentapetalae</taxon>
        <taxon>Caryophyllales</taxon>
        <taxon>Caryophyllaceae</taxon>
        <taxon>Caryophylleae</taxon>
        <taxon>Saponaria</taxon>
    </lineage>
</organism>
<feature type="chain" id="PRO_5043112211" description="Expansin" evidence="7">
    <location>
        <begin position="26"/>
        <end position="256"/>
    </location>
</feature>
<dbReference type="EMBL" id="JBDFQZ010000001">
    <property type="protein sequence ID" value="KAK9755555.1"/>
    <property type="molecule type" value="Genomic_DNA"/>
</dbReference>
<dbReference type="Pfam" id="PF03330">
    <property type="entry name" value="DPBB_1"/>
    <property type="match status" value="1"/>
</dbReference>
<dbReference type="PROSITE" id="PS50842">
    <property type="entry name" value="EXPANSIN_EG45"/>
    <property type="match status" value="1"/>
</dbReference>
<keyword evidence="5" id="KW-0472">Membrane</keyword>
<dbReference type="Proteomes" id="UP001443914">
    <property type="component" value="Unassembled WGS sequence"/>
</dbReference>
<dbReference type="InterPro" id="IPR007117">
    <property type="entry name" value="Expansin_CBD"/>
</dbReference>
<comment type="caution">
    <text evidence="10">The sequence shown here is derived from an EMBL/GenBank/DDBJ whole genome shotgun (WGS) entry which is preliminary data.</text>
</comment>
<dbReference type="Gene3D" id="2.60.40.760">
    <property type="entry name" value="Expansin, cellulose-binding-like domain"/>
    <property type="match status" value="1"/>
</dbReference>
<dbReference type="InterPro" id="IPR007118">
    <property type="entry name" value="Expan_Lol_pI"/>
</dbReference>
<evidence type="ECO:0000313" key="11">
    <source>
        <dbReference type="Proteomes" id="UP001443914"/>
    </source>
</evidence>
<dbReference type="Gene3D" id="2.40.40.10">
    <property type="entry name" value="RlpA-like domain"/>
    <property type="match status" value="1"/>
</dbReference>
<dbReference type="AlphaFoldDB" id="A0AAW1NFU7"/>
<keyword evidence="3 7" id="KW-0964">Secreted</keyword>
<dbReference type="GO" id="GO:0009664">
    <property type="term" value="P:plant-type cell wall organization"/>
    <property type="evidence" value="ECO:0007669"/>
    <property type="project" value="InterPro"/>
</dbReference>
<evidence type="ECO:0000256" key="4">
    <source>
        <dbReference type="ARBA" id="ARBA00022729"/>
    </source>
</evidence>
<evidence type="ECO:0000256" key="3">
    <source>
        <dbReference type="ARBA" id="ARBA00022525"/>
    </source>
</evidence>
<comment type="subcellular location">
    <subcellularLocation>
        <location evidence="7">Secreted</location>
        <location evidence="7">Cell wall</location>
    </subcellularLocation>
    <subcellularLocation>
        <location evidence="7">Membrane</location>
        <topology evidence="7">Peripheral membrane protein</topology>
    </subcellularLocation>
</comment>
<dbReference type="CDD" id="cd22274">
    <property type="entry name" value="DPBB_EXPA_N"/>
    <property type="match status" value="1"/>
</dbReference>
<dbReference type="PANTHER" id="PTHR31867">
    <property type="entry name" value="EXPANSIN-A15"/>
    <property type="match status" value="1"/>
</dbReference>
<comment type="similarity">
    <text evidence="1 7">Belongs to the expansin family. Expansin A subfamily.</text>
</comment>
<keyword evidence="4 7" id="KW-0732">Signal</keyword>
<dbReference type="PROSITE" id="PS50843">
    <property type="entry name" value="EXPANSIN_CBD"/>
    <property type="match status" value="1"/>
</dbReference>
<evidence type="ECO:0000259" key="9">
    <source>
        <dbReference type="PROSITE" id="PS50843"/>
    </source>
</evidence>
<dbReference type="InterPro" id="IPR036749">
    <property type="entry name" value="Expansin_CBD_sf"/>
</dbReference>
<dbReference type="InterPro" id="IPR009009">
    <property type="entry name" value="RlpA-like_DPBB"/>
</dbReference>